<feature type="domain" description="HTH marR-type" evidence="2">
    <location>
        <begin position="20"/>
        <end position="70"/>
    </location>
</feature>
<evidence type="ECO:0000313" key="4">
    <source>
        <dbReference type="Proteomes" id="UP000305546"/>
    </source>
</evidence>
<dbReference type="SUPFAM" id="SSF46785">
    <property type="entry name" value="Winged helix' DNA-binding domain"/>
    <property type="match status" value="1"/>
</dbReference>
<dbReference type="GO" id="GO:0003700">
    <property type="term" value="F:DNA-binding transcription factor activity"/>
    <property type="evidence" value="ECO:0007669"/>
    <property type="project" value="InterPro"/>
</dbReference>
<dbReference type="Gene3D" id="1.10.10.10">
    <property type="entry name" value="Winged helix-like DNA-binding domain superfamily/Winged helix DNA-binding domain"/>
    <property type="match status" value="1"/>
</dbReference>
<dbReference type="InterPro" id="IPR000600">
    <property type="entry name" value="ROK"/>
</dbReference>
<evidence type="ECO:0000259" key="2">
    <source>
        <dbReference type="Pfam" id="PF12802"/>
    </source>
</evidence>
<gene>
    <name evidence="3" type="ORF">FG385_29615</name>
</gene>
<sequence length="384" mass="40042">MASHLQAGPPGLLWSINARAVLETIDRHGPLARPEITRATKLSKTTVAQTLNELTERGVVRVTGLDETRRGPAATLYDLNAGCAHGVAVDIGHHRTRVAIVDVRGNQLARAEAPSAQGREAATVAAVTKLIDECRAQASVTRLDHAVIGVPAVVSPRDGELRLVSGIPEDGKRLPELLASALPMPSTLENDTNLAAVAEYHDGEGAGTAAFVLVSVGAAVGAGIVVDGRLYRGFTGGAGEVAYLPMPEDAPAEVLGARAIATDAEAAGIPGNPSAKKIFELARTGDERALRVVDDTARRISRVIASISFILDPELFVLGGAVGSNGDLLLDPVREHLSRSAPLARVTVAASAVGEDAVLRGAAIEVWQHLREMAFTQATRAGQE</sequence>
<dbReference type="InterPro" id="IPR036390">
    <property type="entry name" value="WH_DNA-bd_sf"/>
</dbReference>
<dbReference type="InterPro" id="IPR043129">
    <property type="entry name" value="ATPase_NBD"/>
</dbReference>
<accession>A0A5C4LQY6</accession>
<dbReference type="PANTHER" id="PTHR18964">
    <property type="entry name" value="ROK (REPRESSOR, ORF, KINASE) FAMILY"/>
    <property type="match status" value="1"/>
</dbReference>
<comment type="similarity">
    <text evidence="1">Belongs to the ROK (NagC/XylR) family.</text>
</comment>
<evidence type="ECO:0000256" key="1">
    <source>
        <dbReference type="ARBA" id="ARBA00006479"/>
    </source>
</evidence>
<dbReference type="InterPro" id="IPR000835">
    <property type="entry name" value="HTH_MarR-typ"/>
</dbReference>
<proteinExistence type="inferred from homology"/>
<dbReference type="Pfam" id="PF12802">
    <property type="entry name" value="MarR_2"/>
    <property type="match status" value="1"/>
</dbReference>
<dbReference type="EMBL" id="VDFW01000038">
    <property type="protein sequence ID" value="TNC21007.1"/>
    <property type="molecule type" value="Genomic_DNA"/>
</dbReference>
<comment type="caution">
    <text evidence="3">The sequence shown here is derived from an EMBL/GenBank/DDBJ whole genome shotgun (WGS) entry which is preliminary data.</text>
</comment>
<organism evidence="3 4">
    <name type="scientific">Amycolatopsis alkalitolerans</name>
    <dbReference type="NCBI Taxonomy" id="2547244"/>
    <lineage>
        <taxon>Bacteria</taxon>
        <taxon>Bacillati</taxon>
        <taxon>Actinomycetota</taxon>
        <taxon>Actinomycetes</taxon>
        <taxon>Pseudonocardiales</taxon>
        <taxon>Pseudonocardiaceae</taxon>
        <taxon>Amycolatopsis</taxon>
    </lineage>
</organism>
<dbReference type="Gene3D" id="3.30.420.40">
    <property type="match status" value="2"/>
</dbReference>
<dbReference type="InterPro" id="IPR036388">
    <property type="entry name" value="WH-like_DNA-bd_sf"/>
</dbReference>
<dbReference type="AlphaFoldDB" id="A0A5C4LQY6"/>
<dbReference type="SUPFAM" id="SSF53067">
    <property type="entry name" value="Actin-like ATPase domain"/>
    <property type="match status" value="1"/>
</dbReference>
<keyword evidence="4" id="KW-1185">Reference proteome</keyword>
<reference evidence="3 4" key="1">
    <citation type="submission" date="2019-06" db="EMBL/GenBank/DDBJ databases">
        <title>Amycolatopsis alkalitolerans sp. nov., isolated from Gastrodia elata Blume.</title>
        <authorList>
            <person name="Narsing Rao M.P."/>
            <person name="Li W.J."/>
        </authorList>
    </citation>
    <scope>NUCLEOTIDE SEQUENCE [LARGE SCALE GENOMIC DNA]</scope>
    <source>
        <strain evidence="3 4">SYSUP0005</strain>
    </source>
</reference>
<dbReference type="OrthoDB" id="3189808at2"/>
<dbReference type="PANTHER" id="PTHR18964:SF149">
    <property type="entry name" value="BIFUNCTIONAL UDP-N-ACETYLGLUCOSAMINE 2-EPIMERASE_N-ACETYLMANNOSAMINE KINASE"/>
    <property type="match status" value="1"/>
</dbReference>
<protein>
    <submittedName>
        <fullName evidence="3">ROK family transcriptional regulator</fullName>
    </submittedName>
</protein>
<evidence type="ECO:0000313" key="3">
    <source>
        <dbReference type="EMBL" id="TNC21007.1"/>
    </source>
</evidence>
<dbReference type="Proteomes" id="UP000305546">
    <property type="component" value="Unassembled WGS sequence"/>
</dbReference>
<dbReference type="Pfam" id="PF00480">
    <property type="entry name" value="ROK"/>
    <property type="match status" value="1"/>
</dbReference>
<dbReference type="RefSeq" id="WP_139100101.1">
    <property type="nucleotide sequence ID" value="NZ_VDFW01000038.1"/>
</dbReference>
<name>A0A5C4LQY6_9PSEU</name>